<feature type="domain" description="SRCR" evidence="9">
    <location>
        <begin position="231"/>
        <end position="331"/>
    </location>
</feature>
<feature type="disulfide bond" evidence="7">
    <location>
        <begin position="151"/>
        <end position="215"/>
    </location>
</feature>
<feature type="disulfide bond" evidence="7">
    <location>
        <begin position="90"/>
        <end position="100"/>
    </location>
</feature>
<dbReference type="PROSITE" id="PS50287">
    <property type="entry name" value="SRCR_2"/>
    <property type="match status" value="4"/>
</dbReference>
<feature type="domain" description="SRCR" evidence="9">
    <location>
        <begin position="21"/>
        <end position="121"/>
    </location>
</feature>
<dbReference type="SMART" id="SM00202">
    <property type="entry name" value="SR"/>
    <property type="match status" value="4"/>
</dbReference>
<keyword evidence="5 7" id="KW-1015">Disulfide bond</keyword>
<evidence type="ECO:0000256" key="4">
    <source>
        <dbReference type="ARBA" id="ARBA00022737"/>
    </source>
</evidence>
<feature type="disulfide bond" evidence="7">
    <location>
        <begin position="256"/>
        <end position="320"/>
    </location>
</feature>
<evidence type="ECO:0000256" key="1">
    <source>
        <dbReference type="ARBA" id="ARBA00004613"/>
    </source>
</evidence>
<reference evidence="10" key="2">
    <citation type="submission" date="2025-08" db="UniProtKB">
        <authorList>
            <consortium name="Ensembl"/>
        </authorList>
    </citation>
    <scope>IDENTIFICATION</scope>
</reference>
<dbReference type="PANTHER" id="PTHR19331">
    <property type="entry name" value="SCAVENGER RECEPTOR DOMAIN-CONTAINING"/>
    <property type="match status" value="1"/>
</dbReference>
<feature type="disulfide bond" evidence="7">
    <location>
        <begin position="164"/>
        <end position="225"/>
    </location>
</feature>
<feature type="chain" id="PRO_5025440268" description="SRCR domain-containing protein" evidence="8">
    <location>
        <begin position="19"/>
        <end position="444"/>
    </location>
</feature>
<feature type="disulfide bond" evidence="7">
    <location>
        <begin position="59"/>
        <end position="120"/>
    </location>
</feature>
<keyword evidence="6" id="KW-0325">Glycoprotein</keyword>
<evidence type="ECO:0000256" key="8">
    <source>
        <dbReference type="SAM" id="SignalP"/>
    </source>
</evidence>
<evidence type="ECO:0000256" key="3">
    <source>
        <dbReference type="ARBA" id="ARBA00022729"/>
    </source>
</evidence>
<feature type="domain" description="SRCR" evidence="9">
    <location>
        <begin position="336"/>
        <end position="437"/>
    </location>
</feature>
<dbReference type="PRINTS" id="PR00258">
    <property type="entry name" value="SPERACTRCPTR"/>
</dbReference>
<evidence type="ECO:0000313" key="10">
    <source>
        <dbReference type="Ensembl" id="ENSSORP00005009129.1"/>
    </source>
</evidence>
<keyword evidence="4" id="KW-0677">Repeat</keyword>
<keyword evidence="2" id="KW-0964">Secreted</keyword>
<organism evidence="10 11">
    <name type="scientific">Sphaeramia orbicularis</name>
    <name type="common">orbiculate cardinalfish</name>
    <dbReference type="NCBI Taxonomy" id="375764"/>
    <lineage>
        <taxon>Eukaryota</taxon>
        <taxon>Metazoa</taxon>
        <taxon>Chordata</taxon>
        <taxon>Craniata</taxon>
        <taxon>Vertebrata</taxon>
        <taxon>Euteleostomi</taxon>
        <taxon>Actinopterygii</taxon>
        <taxon>Neopterygii</taxon>
        <taxon>Teleostei</taxon>
        <taxon>Neoteleostei</taxon>
        <taxon>Acanthomorphata</taxon>
        <taxon>Gobiaria</taxon>
        <taxon>Kurtiformes</taxon>
        <taxon>Apogonoidei</taxon>
        <taxon>Apogonidae</taxon>
        <taxon>Apogoninae</taxon>
        <taxon>Sphaeramia</taxon>
    </lineage>
</organism>
<feature type="signal peptide" evidence="8">
    <location>
        <begin position="1"/>
        <end position="18"/>
    </location>
</feature>
<proteinExistence type="predicted"/>
<reference evidence="10" key="3">
    <citation type="submission" date="2025-09" db="UniProtKB">
        <authorList>
            <consortium name="Ensembl"/>
        </authorList>
    </citation>
    <scope>IDENTIFICATION</scope>
</reference>
<feature type="disulfide bond" evidence="7">
    <location>
        <begin position="269"/>
        <end position="330"/>
    </location>
</feature>
<dbReference type="InterPro" id="IPR001190">
    <property type="entry name" value="SRCR"/>
</dbReference>
<feature type="disulfide bond" evidence="7">
    <location>
        <begin position="46"/>
        <end position="110"/>
    </location>
</feature>
<evidence type="ECO:0000313" key="11">
    <source>
        <dbReference type="Proteomes" id="UP000472271"/>
    </source>
</evidence>
<dbReference type="Ensembl" id="ENSSORT00005009434.1">
    <property type="protein sequence ID" value="ENSSORP00005009129.1"/>
    <property type="gene ID" value="ENSSORG00005005012.1"/>
</dbReference>
<dbReference type="Gene3D" id="3.10.250.10">
    <property type="entry name" value="SRCR-like domain"/>
    <property type="match status" value="4"/>
</dbReference>
<comment type="subcellular location">
    <subcellularLocation>
        <location evidence="1">Secreted</location>
    </subcellularLocation>
</comment>
<dbReference type="InterPro" id="IPR036772">
    <property type="entry name" value="SRCR-like_dom_sf"/>
</dbReference>
<dbReference type="PANTHER" id="PTHR19331:SF22">
    <property type="entry name" value="DELETED IN MALIGNANT BRAIN TUMORS 1 PROTEIN"/>
    <property type="match status" value="1"/>
</dbReference>
<keyword evidence="11" id="KW-1185">Reference proteome</keyword>
<accession>A0A672YX61</accession>
<dbReference type="GO" id="GO:0016020">
    <property type="term" value="C:membrane"/>
    <property type="evidence" value="ECO:0007669"/>
    <property type="project" value="InterPro"/>
</dbReference>
<evidence type="ECO:0000256" key="7">
    <source>
        <dbReference type="PROSITE-ProRule" id="PRU00196"/>
    </source>
</evidence>
<name>A0A672YX61_9TELE</name>
<dbReference type="FunFam" id="3.10.250.10:FF:000006">
    <property type="entry name" value="neurotrypsin isoform X2"/>
    <property type="match status" value="2"/>
</dbReference>
<feature type="disulfide bond" evidence="7">
    <location>
        <begin position="300"/>
        <end position="310"/>
    </location>
</feature>
<evidence type="ECO:0000256" key="2">
    <source>
        <dbReference type="ARBA" id="ARBA00022525"/>
    </source>
</evidence>
<feature type="disulfide bond" evidence="7">
    <location>
        <begin position="195"/>
        <end position="205"/>
    </location>
</feature>
<dbReference type="Pfam" id="PF00530">
    <property type="entry name" value="SRCR"/>
    <property type="match status" value="4"/>
</dbReference>
<comment type="caution">
    <text evidence="7">Lacks conserved residue(s) required for the propagation of feature annotation.</text>
</comment>
<evidence type="ECO:0000256" key="6">
    <source>
        <dbReference type="ARBA" id="ARBA00023180"/>
    </source>
</evidence>
<dbReference type="SUPFAM" id="SSF56487">
    <property type="entry name" value="SRCR-like"/>
    <property type="match status" value="4"/>
</dbReference>
<evidence type="ECO:0000259" key="9">
    <source>
        <dbReference type="PROSITE" id="PS50287"/>
    </source>
</evidence>
<reference evidence="10" key="1">
    <citation type="submission" date="2019-06" db="EMBL/GenBank/DDBJ databases">
        <authorList>
            <consortium name="Wellcome Sanger Institute Data Sharing"/>
        </authorList>
    </citation>
    <scope>NUCLEOTIDE SEQUENCE [LARGE SCALE GENOMIC DNA]</scope>
</reference>
<dbReference type="FunFam" id="3.10.250.10:FF:000003">
    <property type="entry name" value="Deleted in malignant brain tumors 1"/>
    <property type="match status" value="2"/>
</dbReference>
<dbReference type="AlphaFoldDB" id="A0A672YX61"/>
<feature type="domain" description="SRCR" evidence="9">
    <location>
        <begin position="126"/>
        <end position="226"/>
    </location>
</feature>
<keyword evidence="3 8" id="KW-0732">Signal</keyword>
<protein>
    <recommendedName>
        <fullName evidence="9">SRCR domain-containing protein</fullName>
    </recommendedName>
</protein>
<dbReference type="PROSITE" id="PS00420">
    <property type="entry name" value="SRCR_1"/>
    <property type="match status" value="2"/>
</dbReference>
<sequence length="444" mass="47392">SDCFALIVFAFKSTLMAARSVRLVDNNSSCSGRVEIFYDGHWGTVCDDSWDLIDAKVVCRQLGCGSAVSAPHYAHFGQGNGPILLDDVRCSGREASLLECPHNGLGSHNCGHYEDAGVICEVPRPVRLVDSDSSCSGRVEVFHDGQWGTVCDDSWDITDAHVVCHQLGCGSAVSAPLYAHHGQGDGPIWLDDVHCTGSETALLQCPHSGLGIHNCGHHEDAGVICEVPRPVRLVDNNSSCSGRVEVYYGGQWGTVCDDYWDITDAQVVCHQLGCGSAASAPGYAHFGEGNGQIWLDNVHCSGHEASLLECSHNGFGSHNCAHLEDAGVVCEVPRPVRLVDSNSSCSGRVEVYHDGQWGTVCDDFWDITDAHVVCHQLGCGSAVSAPHYAHHGQGDGPIWLDDVHCTGSETTALLQCPHNGLGNHDCVHLEDAGVICEGKSFISL</sequence>
<dbReference type="Proteomes" id="UP000472271">
    <property type="component" value="Chromosome 5"/>
</dbReference>
<evidence type="ECO:0000256" key="5">
    <source>
        <dbReference type="ARBA" id="ARBA00023157"/>
    </source>
</evidence>